<evidence type="ECO:0000256" key="1">
    <source>
        <dbReference type="ARBA" id="ARBA00004123"/>
    </source>
</evidence>
<dbReference type="Pfam" id="PF25361">
    <property type="entry name" value="AAA_lid_RFC1"/>
    <property type="match status" value="1"/>
</dbReference>
<feature type="domain" description="BRCT" evidence="10">
    <location>
        <begin position="188"/>
        <end position="267"/>
    </location>
</feature>
<evidence type="ECO:0000256" key="5">
    <source>
        <dbReference type="ARBA" id="ARBA00022741"/>
    </source>
</evidence>
<dbReference type="InterPro" id="IPR001357">
    <property type="entry name" value="BRCT_dom"/>
</dbReference>
<dbReference type="Pfam" id="PF00533">
    <property type="entry name" value="BRCT"/>
    <property type="match status" value="1"/>
</dbReference>
<feature type="region of interest" description="Disordered" evidence="9">
    <location>
        <begin position="1"/>
        <end position="103"/>
    </location>
</feature>
<dbReference type="SUPFAM" id="SSF52113">
    <property type="entry name" value="BRCT domain"/>
    <property type="match status" value="1"/>
</dbReference>
<dbReference type="InterPro" id="IPR013725">
    <property type="entry name" value="DNA_replication_fac_RFC1_C"/>
</dbReference>
<dbReference type="Gene3D" id="1.20.272.10">
    <property type="match status" value="1"/>
</dbReference>
<feature type="compositionally biased region" description="Acidic residues" evidence="9">
    <location>
        <begin position="67"/>
        <end position="76"/>
    </location>
</feature>
<proteinExistence type="inferred from homology"/>
<dbReference type="PANTHER" id="PTHR23389:SF6">
    <property type="entry name" value="REPLICATION FACTOR C SUBUNIT 1"/>
    <property type="match status" value="1"/>
</dbReference>
<dbReference type="Gramene" id="CDF33806">
    <property type="protein sequence ID" value="CDF33806"/>
    <property type="gene ID" value="CHC_T00009484001"/>
</dbReference>
<dbReference type="EMBL" id="HG001658">
    <property type="protein sequence ID" value="CDF33806.1"/>
    <property type="molecule type" value="Genomic_DNA"/>
</dbReference>
<dbReference type="GO" id="GO:0005634">
    <property type="term" value="C:nucleus"/>
    <property type="evidence" value="ECO:0007669"/>
    <property type="project" value="UniProtKB-SubCell"/>
</dbReference>
<dbReference type="OrthoDB" id="446168at2759"/>
<dbReference type="Pfam" id="PF08519">
    <property type="entry name" value="RFC1"/>
    <property type="match status" value="1"/>
</dbReference>
<feature type="region of interest" description="Disordered" evidence="9">
    <location>
        <begin position="158"/>
        <end position="183"/>
    </location>
</feature>
<evidence type="ECO:0000259" key="10">
    <source>
        <dbReference type="PROSITE" id="PS50172"/>
    </source>
</evidence>
<evidence type="ECO:0000256" key="3">
    <source>
        <dbReference type="ARBA" id="ARBA00020401"/>
    </source>
</evidence>
<dbReference type="GO" id="GO:0003677">
    <property type="term" value="F:DNA binding"/>
    <property type="evidence" value="ECO:0007669"/>
    <property type="project" value="InterPro"/>
</dbReference>
<dbReference type="CDD" id="cd00009">
    <property type="entry name" value="AAA"/>
    <property type="match status" value="1"/>
</dbReference>
<dbReference type="InterPro" id="IPR008921">
    <property type="entry name" value="DNA_pol3_clamp-load_cplx_C"/>
</dbReference>
<dbReference type="Gene3D" id="3.40.50.300">
    <property type="entry name" value="P-loop containing nucleotide triphosphate hydrolases"/>
    <property type="match status" value="1"/>
</dbReference>
<dbReference type="PIRSF" id="PIRSF036578">
    <property type="entry name" value="RFC1"/>
    <property type="match status" value="1"/>
</dbReference>
<feature type="region of interest" description="Disordered" evidence="9">
    <location>
        <begin position="130"/>
        <end position="149"/>
    </location>
</feature>
<evidence type="ECO:0000256" key="6">
    <source>
        <dbReference type="ARBA" id="ARBA00022840"/>
    </source>
</evidence>
<dbReference type="InterPro" id="IPR027417">
    <property type="entry name" value="P-loop_NTPase"/>
</dbReference>
<dbReference type="InterPro" id="IPR003593">
    <property type="entry name" value="AAA+_ATPase"/>
</dbReference>
<dbReference type="InterPro" id="IPR003959">
    <property type="entry name" value="ATPase_AAA_core"/>
</dbReference>
<dbReference type="GO" id="GO:0006281">
    <property type="term" value="P:DNA repair"/>
    <property type="evidence" value="ECO:0007669"/>
    <property type="project" value="InterPro"/>
</dbReference>
<dbReference type="GeneID" id="17321337"/>
<comment type="subcellular location">
    <subcellularLocation>
        <location evidence="1 8">Nucleus</location>
    </subcellularLocation>
</comment>
<dbReference type="InterPro" id="IPR012178">
    <property type="entry name" value="RFC1"/>
</dbReference>
<dbReference type="GO" id="GO:0003689">
    <property type="term" value="F:DNA clamp loader activity"/>
    <property type="evidence" value="ECO:0007669"/>
    <property type="project" value="UniProtKB-UniRule"/>
</dbReference>
<dbReference type="Proteomes" id="UP000012073">
    <property type="component" value="Unassembled WGS sequence"/>
</dbReference>
<keyword evidence="4 8" id="KW-0235">DNA replication</keyword>
<dbReference type="Gene3D" id="3.40.50.10190">
    <property type="entry name" value="BRCT domain"/>
    <property type="match status" value="1"/>
</dbReference>
<dbReference type="PhylomeDB" id="R7Q8T7"/>
<keyword evidence="6 8" id="KW-0067">ATP-binding</keyword>
<evidence type="ECO:0000256" key="9">
    <source>
        <dbReference type="SAM" id="MobiDB-lite"/>
    </source>
</evidence>
<feature type="compositionally biased region" description="Low complexity" evidence="9">
    <location>
        <begin position="30"/>
        <end position="55"/>
    </location>
</feature>
<dbReference type="STRING" id="2769.R7Q8T7"/>
<dbReference type="GO" id="GO:0006260">
    <property type="term" value="P:DNA replication"/>
    <property type="evidence" value="ECO:0007669"/>
    <property type="project" value="UniProtKB-KW"/>
</dbReference>
<feature type="compositionally biased region" description="Basic residues" evidence="9">
    <location>
        <begin position="881"/>
        <end position="892"/>
    </location>
</feature>
<feature type="compositionally biased region" description="Acidic residues" evidence="9">
    <location>
        <begin position="848"/>
        <end position="873"/>
    </location>
</feature>
<dbReference type="AlphaFoldDB" id="R7Q8T7"/>
<evidence type="ECO:0000256" key="8">
    <source>
        <dbReference type="PIRNR" id="PIRNR036578"/>
    </source>
</evidence>
<dbReference type="SMART" id="SM00292">
    <property type="entry name" value="BRCT"/>
    <property type="match status" value="1"/>
</dbReference>
<dbReference type="Pfam" id="PF00004">
    <property type="entry name" value="AAA"/>
    <property type="match status" value="1"/>
</dbReference>
<dbReference type="Gene3D" id="1.10.8.60">
    <property type="match status" value="1"/>
</dbReference>
<keyword evidence="12" id="KW-1185">Reference proteome</keyword>
<evidence type="ECO:0000313" key="12">
    <source>
        <dbReference type="Proteomes" id="UP000012073"/>
    </source>
</evidence>
<organism evidence="11 12">
    <name type="scientific">Chondrus crispus</name>
    <name type="common">Carrageen Irish moss</name>
    <name type="synonym">Polymorpha crispa</name>
    <dbReference type="NCBI Taxonomy" id="2769"/>
    <lineage>
        <taxon>Eukaryota</taxon>
        <taxon>Rhodophyta</taxon>
        <taxon>Florideophyceae</taxon>
        <taxon>Rhodymeniophycidae</taxon>
        <taxon>Gigartinales</taxon>
        <taxon>Gigartinaceae</taxon>
        <taxon>Chondrus</taxon>
    </lineage>
</organism>
<dbReference type="KEGG" id="ccp:CHC_T00009484001"/>
<gene>
    <name evidence="11" type="ORF">CHC_T00009484001</name>
</gene>
<dbReference type="PROSITE" id="PS50172">
    <property type="entry name" value="BRCT"/>
    <property type="match status" value="1"/>
</dbReference>
<feature type="region of interest" description="Disordered" evidence="9">
    <location>
        <begin position="292"/>
        <end position="324"/>
    </location>
</feature>
<sequence>MDIRKFLKKGQGSKKSSPAKSLGGRMSVGTPTKSPSASRSTTSPSTRATRSSPRKLASAAKNVDLLDGIDDDDEEDFQPKRRRSRQAARAASEVVDVDEEEVTPVRRMATKRKRIRRQIEVEDEPEVVEAPVKEKKTSPRKAAGDGSVGFGGATEVQGAAAEPAAKKRKWVPRQDAPPNRGNKDLPIGARNCLTGKVFVITGILDSLLREECADLCKEYGARVVGSVSGKVTHGIVGTDPGDSKMKKLKANRCPIISEDELFAMISKTLPPSKEKKDVEMEDDEEDVIEVEKAPVSKRRNASTAARSPKPRKEAPPTGGRINGEQHLNQLWVDKYKPSSSSDLVANAKAIRDLRAWLESWKGKFLYGDGHKWKPKARGDMDYAAVLLAGPPGIGKTTAAHIVCKELGFEPHEYNASDVRNKGGVHMLAETVMVANTMFKYFAIAPKKGEKSSKGKSGRSTSFPEGQVLIMDEVDGMSGGDRGGSQELIKVIKTSKVPIICIANDDSSPNMRSLSNNCFKLRFRRPMVNQVTKRLMQIARREGFRQLQDQTVAKLAEGCNGDIRQMINLLQTWRTSSTSLSFGQVKERLVVEGKTVIQKSIFELAKGFFMPGIDGSHNSLFSRTDNYFADSDLMPLFIQENYVNTGAAESSLEKLALAAESISEGDLCNSLVRREQRWELMPAAAIMSAIRPGSIMAGGLRQQPQFPSFLGNMSKGNKWKRIVQGLEMKVKAAPTTSASVRAFRLDYIPALTTCLATPLIRDGAGGIDEVVERLDSYCLERDPDWLEILDAGVYAKGRSPMENIPGSVKTGFTRAYNSREHRRSTVTGMRIGVKQAVDANMTKKRVDEGDVAVVDEDPVDQESPNSDDDDDDPEQVAAQFGVKRKKKGGRNSAKKATGGRGRGRGRGGGRGRGRGRR</sequence>
<feature type="compositionally biased region" description="Basic residues" evidence="9">
    <location>
        <begin position="900"/>
        <end position="916"/>
    </location>
</feature>
<dbReference type="GO" id="GO:0005663">
    <property type="term" value="C:DNA replication factor C complex"/>
    <property type="evidence" value="ECO:0007669"/>
    <property type="project" value="InterPro"/>
</dbReference>
<name>R7Q8T7_CHOCR</name>
<dbReference type="InterPro" id="IPR047854">
    <property type="entry name" value="RFC_lid"/>
</dbReference>
<evidence type="ECO:0000256" key="7">
    <source>
        <dbReference type="ARBA" id="ARBA00023242"/>
    </source>
</evidence>
<dbReference type="InterPro" id="IPR036420">
    <property type="entry name" value="BRCT_dom_sf"/>
</dbReference>
<dbReference type="SMART" id="SM00382">
    <property type="entry name" value="AAA"/>
    <property type="match status" value="1"/>
</dbReference>
<dbReference type="PANTHER" id="PTHR23389">
    <property type="entry name" value="CHROMOSOME TRANSMISSION FIDELITY FACTOR 18"/>
    <property type="match status" value="1"/>
</dbReference>
<dbReference type="FunFam" id="3.40.50.300:FF:000395">
    <property type="entry name" value="Replication factor C subunit 1"/>
    <property type="match status" value="1"/>
</dbReference>
<keyword evidence="5 8" id="KW-0547">Nucleotide-binding</keyword>
<evidence type="ECO:0000256" key="2">
    <source>
        <dbReference type="ARBA" id="ARBA00006116"/>
    </source>
</evidence>
<evidence type="ECO:0000256" key="4">
    <source>
        <dbReference type="ARBA" id="ARBA00022705"/>
    </source>
</evidence>
<dbReference type="RefSeq" id="XP_005713625.1">
    <property type="nucleotide sequence ID" value="XM_005713568.1"/>
</dbReference>
<protein>
    <recommendedName>
        <fullName evidence="3 8">Replication factor C subunit 1</fullName>
    </recommendedName>
</protein>
<keyword evidence="7 8" id="KW-0539">Nucleus</keyword>
<evidence type="ECO:0000313" key="11">
    <source>
        <dbReference type="EMBL" id="CDF33806.1"/>
    </source>
</evidence>
<dbReference type="GO" id="GO:0005524">
    <property type="term" value="F:ATP binding"/>
    <property type="evidence" value="ECO:0007669"/>
    <property type="project" value="UniProtKB-UniRule"/>
</dbReference>
<accession>R7Q8T7</accession>
<reference evidence="12" key="1">
    <citation type="journal article" date="2013" name="Proc. Natl. Acad. Sci. U.S.A.">
        <title>Genome structure and metabolic features in the red seaweed Chondrus crispus shed light on evolution of the Archaeplastida.</title>
        <authorList>
            <person name="Collen J."/>
            <person name="Porcel B."/>
            <person name="Carre W."/>
            <person name="Ball S.G."/>
            <person name="Chaparro C."/>
            <person name="Tonon T."/>
            <person name="Barbeyron T."/>
            <person name="Michel G."/>
            <person name="Noel B."/>
            <person name="Valentin K."/>
            <person name="Elias M."/>
            <person name="Artiguenave F."/>
            <person name="Arun A."/>
            <person name="Aury J.M."/>
            <person name="Barbosa-Neto J.F."/>
            <person name="Bothwell J.H."/>
            <person name="Bouget F.Y."/>
            <person name="Brillet L."/>
            <person name="Cabello-Hurtado F."/>
            <person name="Capella-Gutierrez S."/>
            <person name="Charrier B."/>
            <person name="Cladiere L."/>
            <person name="Cock J.M."/>
            <person name="Coelho S.M."/>
            <person name="Colleoni C."/>
            <person name="Czjzek M."/>
            <person name="Da Silva C."/>
            <person name="Delage L."/>
            <person name="Denoeud F."/>
            <person name="Deschamps P."/>
            <person name="Dittami S.M."/>
            <person name="Gabaldon T."/>
            <person name="Gachon C.M."/>
            <person name="Groisillier A."/>
            <person name="Herve C."/>
            <person name="Jabbari K."/>
            <person name="Katinka M."/>
            <person name="Kloareg B."/>
            <person name="Kowalczyk N."/>
            <person name="Labadie K."/>
            <person name="Leblanc C."/>
            <person name="Lopez P.J."/>
            <person name="McLachlan D.H."/>
            <person name="Meslet-Cladiere L."/>
            <person name="Moustafa A."/>
            <person name="Nehr Z."/>
            <person name="Nyvall Collen P."/>
            <person name="Panaud O."/>
            <person name="Partensky F."/>
            <person name="Poulain J."/>
            <person name="Rensing S.A."/>
            <person name="Rousvoal S."/>
            <person name="Samson G."/>
            <person name="Symeonidi A."/>
            <person name="Weissenbach J."/>
            <person name="Zambounis A."/>
            <person name="Wincker P."/>
            <person name="Boyen C."/>
        </authorList>
    </citation>
    <scope>NUCLEOTIDE SEQUENCE [LARGE SCALE GENOMIC DNA]</scope>
    <source>
        <strain evidence="12">cv. Stackhouse</strain>
    </source>
</reference>
<dbReference type="CDD" id="cd18140">
    <property type="entry name" value="HLD_clamp_RFC"/>
    <property type="match status" value="1"/>
</dbReference>
<feature type="compositionally biased region" description="Basic residues" evidence="9">
    <location>
        <begin position="1"/>
        <end position="12"/>
    </location>
</feature>
<dbReference type="GO" id="GO:0016887">
    <property type="term" value="F:ATP hydrolysis activity"/>
    <property type="evidence" value="ECO:0007669"/>
    <property type="project" value="InterPro"/>
</dbReference>
<dbReference type="SUPFAM" id="SSF52540">
    <property type="entry name" value="P-loop containing nucleoside triphosphate hydrolases"/>
    <property type="match status" value="1"/>
</dbReference>
<dbReference type="OMA" id="QENYLHY"/>
<dbReference type="SUPFAM" id="SSF48019">
    <property type="entry name" value="post-AAA+ oligomerization domain-like"/>
    <property type="match status" value="1"/>
</dbReference>
<feature type="region of interest" description="Disordered" evidence="9">
    <location>
        <begin position="839"/>
        <end position="916"/>
    </location>
</feature>
<comment type="similarity">
    <text evidence="2 8">Belongs to the activator 1 large subunit family.</text>
</comment>